<dbReference type="InterPro" id="IPR000014">
    <property type="entry name" value="PAS"/>
</dbReference>
<dbReference type="Pfam" id="PF00015">
    <property type="entry name" value="MCPsignal"/>
    <property type="match status" value="1"/>
</dbReference>
<feature type="domain" description="PAS" evidence="6">
    <location>
        <begin position="24"/>
        <end position="54"/>
    </location>
</feature>
<dbReference type="Gene3D" id="3.30.450.20">
    <property type="entry name" value="PAS domain"/>
    <property type="match status" value="2"/>
</dbReference>
<dbReference type="PROSITE" id="PS50112">
    <property type="entry name" value="PAS"/>
    <property type="match status" value="1"/>
</dbReference>
<dbReference type="InterPro" id="IPR001610">
    <property type="entry name" value="PAC"/>
</dbReference>
<evidence type="ECO:0000259" key="7">
    <source>
        <dbReference type="PROSITE" id="PS50113"/>
    </source>
</evidence>
<dbReference type="InterPro" id="IPR013655">
    <property type="entry name" value="PAS_fold_3"/>
</dbReference>
<dbReference type="PANTHER" id="PTHR43531">
    <property type="entry name" value="PROTEIN ICFG"/>
    <property type="match status" value="1"/>
</dbReference>
<dbReference type="CDD" id="cd11386">
    <property type="entry name" value="MCP_signal"/>
    <property type="match status" value="1"/>
</dbReference>
<comment type="caution">
    <text evidence="9">The sequence shown here is derived from an EMBL/GenBank/DDBJ whole genome shotgun (WGS) entry which is preliminary data.</text>
</comment>
<feature type="domain" description="PAC" evidence="7">
    <location>
        <begin position="204"/>
        <end position="256"/>
    </location>
</feature>
<dbReference type="GO" id="GO:0007165">
    <property type="term" value="P:signal transduction"/>
    <property type="evidence" value="ECO:0007669"/>
    <property type="project" value="UniProtKB-KW"/>
</dbReference>
<keyword evidence="4" id="KW-0807">Transducer</keyword>
<organism evidence="9">
    <name type="scientific">Agrobacterium albertimagni</name>
    <dbReference type="NCBI Taxonomy" id="147266"/>
    <lineage>
        <taxon>Bacteria</taxon>
        <taxon>Pseudomonadati</taxon>
        <taxon>Pseudomonadota</taxon>
        <taxon>Alphaproteobacteria</taxon>
        <taxon>Hyphomicrobiales</taxon>
        <taxon>Rhizobiaceae</taxon>
        <taxon>Rhizobium/Agrobacterium group</taxon>
        <taxon>Agrobacterium</taxon>
    </lineage>
</organism>
<dbReference type="PROSITE" id="PS50885">
    <property type="entry name" value="HAMP"/>
    <property type="match status" value="1"/>
</dbReference>
<accession>A0A7C1SWN3</accession>
<dbReference type="GO" id="GO:0016020">
    <property type="term" value="C:membrane"/>
    <property type="evidence" value="ECO:0007669"/>
    <property type="project" value="UniProtKB-SubCell"/>
</dbReference>
<dbReference type="PROSITE" id="PS50111">
    <property type="entry name" value="CHEMOTAXIS_TRANSDUC_2"/>
    <property type="match status" value="1"/>
</dbReference>
<feature type="domain" description="HAMP" evidence="8">
    <location>
        <begin position="245"/>
        <end position="297"/>
    </location>
</feature>
<evidence type="ECO:0000256" key="4">
    <source>
        <dbReference type="PROSITE-ProRule" id="PRU00284"/>
    </source>
</evidence>
<dbReference type="InterPro" id="IPR000700">
    <property type="entry name" value="PAS-assoc_C"/>
</dbReference>
<name>A0A7C1SWN3_9HYPH</name>
<dbReference type="SUPFAM" id="SSF58104">
    <property type="entry name" value="Methyl-accepting chemotaxis protein (MCP) signaling domain"/>
    <property type="match status" value="1"/>
</dbReference>
<dbReference type="SUPFAM" id="SSF55785">
    <property type="entry name" value="PYP-like sensor domain (PAS domain)"/>
    <property type="match status" value="2"/>
</dbReference>
<dbReference type="NCBIfam" id="TIGR00229">
    <property type="entry name" value="sensory_box"/>
    <property type="match status" value="2"/>
</dbReference>
<dbReference type="SMART" id="SM00086">
    <property type="entry name" value="PAC"/>
    <property type="match status" value="2"/>
</dbReference>
<dbReference type="PANTHER" id="PTHR43531:SF11">
    <property type="entry name" value="METHYL-ACCEPTING CHEMOTAXIS PROTEIN 3"/>
    <property type="match status" value="1"/>
</dbReference>
<sequence length="594" mass="63916">MALIAFPGLESKAVLDALGRSQAVIEFKLDGTIITANENFCRALGYSLEEIKGKHHRIFCDPAYTASADYREFWAMLNRGQFESREYKRLKKDGGEVWIQASYNPVFRNGKLCKIVKFATDITAAKLRAAEDAGKLEAISRVQATIEFTLTGEILTANENFLATLGYSLGEIAGKHHSMFCEADYARSDAYRDFWKTLASGQFVSEEFKRIGKGGKIVWIQASYNPIFDASGRVFKVVKYATDITGRVNAVDEIARGLTALAHGDLTATIDKPFIPSLEQIRTDFNAAMARVAAAMQNVSCNTDAIASGSSQIREASDSLSKRTEQQAAAVEETAAALEQITQTVADSSKRASEAGKLVARTKEGAERSGLVVRNAIEAMSQIENSSKQISNILGVIDDIAFQTNLLALNAGVEAARAGEAGKGFAVVAQEVRELAQRSATAAKEIKALISTSTDQVKTGVQLVGETGKALEQIVIEVKDINTNVAAIVEASREQSTGLCEINKAVNAMDQNTQQNAAMVEESTAASHSLAKQAASLRELVSQFRIGQHSSHKVMEARPDASPVASPARKLMASVARATGGAAAAKVQEGWEDF</sequence>
<evidence type="ECO:0000259" key="5">
    <source>
        <dbReference type="PROSITE" id="PS50111"/>
    </source>
</evidence>
<dbReference type="Pfam" id="PF08447">
    <property type="entry name" value="PAS_3"/>
    <property type="match status" value="2"/>
</dbReference>
<dbReference type="Gene3D" id="1.10.287.950">
    <property type="entry name" value="Methyl-accepting chemotaxis protein"/>
    <property type="match status" value="1"/>
</dbReference>
<comment type="similarity">
    <text evidence="3">Belongs to the methyl-accepting chemotaxis (MCP) protein family.</text>
</comment>
<dbReference type="AlphaFoldDB" id="A0A7C1SWN3"/>
<dbReference type="EMBL" id="DSKI01000394">
    <property type="protein sequence ID" value="HEB43557.1"/>
    <property type="molecule type" value="Genomic_DNA"/>
</dbReference>
<reference evidence="9" key="1">
    <citation type="journal article" date="2020" name="mSystems">
        <title>Genome- and Community-Level Interaction Insights into Carbon Utilization and Element Cycling Functions of Hydrothermarchaeota in Hydrothermal Sediment.</title>
        <authorList>
            <person name="Zhou Z."/>
            <person name="Liu Y."/>
            <person name="Xu W."/>
            <person name="Pan J."/>
            <person name="Luo Z.H."/>
            <person name="Li M."/>
        </authorList>
    </citation>
    <scope>NUCLEOTIDE SEQUENCE [LARGE SCALE GENOMIC DNA]</scope>
    <source>
        <strain evidence="9">SpSt-243</strain>
    </source>
</reference>
<dbReference type="InterPro" id="IPR004089">
    <property type="entry name" value="MCPsignal_dom"/>
</dbReference>
<dbReference type="FunFam" id="1.10.287.950:FF:000001">
    <property type="entry name" value="Methyl-accepting chemotaxis sensory transducer"/>
    <property type="match status" value="1"/>
</dbReference>
<dbReference type="PROSITE" id="PS50113">
    <property type="entry name" value="PAC"/>
    <property type="match status" value="1"/>
</dbReference>
<evidence type="ECO:0000256" key="1">
    <source>
        <dbReference type="ARBA" id="ARBA00004370"/>
    </source>
</evidence>
<evidence type="ECO:0000259" key="6">
    <source>
        <dbReference type="PROSITE" id="PS50112"/>
    </source>
</evidence>
<protein>
    <submittedName>
        <fullName evidence="9">PAS domain S-box protein</fullName>
    </submittedName>
</protein>
<dbReference type="SMART" id="SM00283">
    <property type="entry name" value="MA"/>
    <property type="match status" value="1"/>
</dbReference>
<feature type="domain" description="Methyl-accepting transducer" evidence="5">
    <location>
        <begin position="302"/>
        <end position="531"/>
    </location>
</feature>
<keyword evidence="2" id="KW-0145">Chemotaxis</keyword>
<dbReference type="CDD" id="cd00130">
    <property type="entry name" value="PAS"/>
    <property type="match status" value="2"/>
</dbReference>
<dbReference type="InterPro" id="IPR051310">
    <property type="entry name" value="MCP_chemotaxis"/>
</dbReference>
<comment type="subcellular location">
    <subcellularLocation>
        <location evidence="1">Membrane</location>
    </subcellularLocation>
</comment>
<dbReference type="GO" id="GO:0006935">
    <property type="term" value="P:chemotaxis"/>
    <property type="evidence" value="ECO:0007669"/>
    <property type="project" value="UniProtKB-KW"/>
</dbReference>
<evidence type="ECO:0000313" key="9">
    <source>
        <dbReference type="EMBL" id="HEB43557.1"/>
    </source>
</evidence>
<proteinExistence type="inferred from homology"/>
<evidence type="ECO:0000259" key="8">
    <source>
        <dbReference type="PROSITE" id="PS50885"/>
    </source>
</evidence>
<evidence type="ECO:0000256" key="2">
    <source>
        <dbReference type="ARBA" id="ARBA00022500"/>
    </source>
</evidence>
<evidence type="ECO:0000256" key="3">
    <source>
        <dbReference type="ARBA" id="ARBA00029447"/>
    </source>
</evidence>
<gene>
    <name evidence="9" type="ORF">ENP70_07630</name>
</gene>
<dbReference type="InterPro" id="IPR003660">
    <property type="entry name" value="HAMP_dom"/>
</dbReference>
<dbReference type="InterPro" id="IPR035965">
    <property type="entry name" value="PAS-like_dom_sf"/>
</dbReference>